<dbReference type="Pfam" id="PF11127">
    <property type="entry name" value="YgaP-like_TM"/>
    <property type="match status" value="1"/>
</dbReference>
<reference evidence="3 4" key="1">
    <citation type="submission" date="2018-04" db="EMBL/GenBank/DDBJ databases">
        <title>Novel Campyloabacter and Helicobacter Species and Strains.</title>
        <authorList>
            <person name="Mannion A.J."/>
            <person name="Shen Z."/>
            <person name="Fox J.G."/>
        </authorList>
    </citation>
    <scope>NUCLEOTIDE SEQUENCE [LARGE SCALE GENOMIC DNA]</scope>
    <source>
        <strain evidence="3 4">MIT 17-337</strain>
    </source>
</reference>
<dbReference type="RefSeq" id="WP_115542933.1">
    <property type="nucleotide sequence ID" value="NZ_NXLQ01000008.1"/>
</dbReference>
<feature type="domain" description="Inner membrane protein YgaP-like transmembrane" evidence="2">
    <location>
        <begin position="1"/>
        <end position="53"/>
    </location>
</feature>
<name>A0A3D8IN29_9HELI</name>
<evidence type="ECO:0000313" key="4">
    <source>
        <dbReference type="Proteomes" id="UP000256379"/>
    </source>
</evidence>
<feature type="transmembrane region" description="Helical" evidence="1">
    <location>
        <begin position="29"/>
        <end position="50"/>
    </location>
</feature>
<dbReference type="InterPro" id="IPR021309">
    <property type="entry name" value="YgaP-like_TM"/>
</dbReference>
<keyword evidence="1" id="KW-1133">Transmembrane helix</keyword>
<keyword evidence="4" id="KW-1185">Reference proteome</keyword>
<protein>
    <submittedName>
        <fullName evidence="3">DUF2892 domain-containing protein</fullName>
    </submittedName>
</protein>
<dbReference type="OrthoDB" id="9804804at2"/>
<dbReference type="Proteomes" id="UP000256379">
    <property type="component" value="Unassembled WGS sequence"/>
</dbReference>
<dbReference type="AlphaFoldDB" id="A0A3D8IN29"/>
<keyword evidence="1" id="KW-0472">Membrane</keyword>
<accession>A0A3D8IN29</accession>
<comment type="caution">
    <text evidence="3">The sequence shown here is derived from an EMBL/GenBank/DDBJ whole genome shotgun (WGS) entry which is preliminary data.</text>
</comment>
<organism evidence="3 4">
    <name type="scientific">Helicobacter didelphidarum</name>
    <dbReference type="NCBI Taxonomy" id="2040648"/>
    <lineage>
        <taxon>Bacteria</taxon>
        <taxon>Pseudomonadati</taxon>
        <taxon>Campylobacterota</taxon>
        <taxon>Epsilonproteobacteria</taxon>
        <taxon>Campylobacterales</taxon>
        <taxon>Helicobacteraceae</taxon>
        <taxon>Helicobacter</taxon>
    </lineage>
</organism>
<gene>
    <name evidence="3" type="ORF">CQA53_05000</name>
</gene>
<proteinExistence type="predicted"/>
<evidence type="ECO:0000256" key="1">
    <source>
        <dbReference type="SAM" id="Phobius"/>
    </source>
</evidence>
<sequence>MGNIDKTIRLLIAIGIIFYFGFLNHSWWWLISLVPLFTAVYGFCPLYRFIGKNGGECPFRKNTNKVL</sequence>
<dbReference type="EMBL" id="NXLQ01000008">
    <property type="protein sequence ID" value="RDU65981.1"/>
    <property type="molecule type" value="Genomic_DNA"/>
</dbReference>
<keyword evidence="1" id="KW-0812">Transmembrane</keyword>
<evidence type="ECO:0000313" key="3">
    <source>
        <dbReference type="EMBL" id="RDU65981.1"/>
    </source>
</evidence>
<feature type="transmembrane region" description="Helical" evidence="1">
    <location>
        <begin position="7"/>
        <end position="23"/>
    </location>
</feature>
<evidence type="ECO:0000259" key="2">
    <source>
        <dbReference type="Pfam" id="PF11127"/>
    </source>
</evidence>